<evidence type="ECO:0000256" key="2">
    <source>
        <dbReference type="ARBA" id="ARBA00022723"/>
    </source>
</evidence>
<keyword evidence="7" id="KW-0804">Transcription</keyword>
<keyword evidence="2" id="KW-0479">Metal-binding</keyword>
<evidence type="ECO:0000313" key="12">
    <source>
        <dbReference type="EMBL" id="TQE10142.1"/>
    </source>
</evidence>
<evidence type="ECO:0000256" key="5">
    <source>
        <dbReference type="ARBA" id="ARBA00022833"/>
    </source>
</evidence>
<gene>
    <name evidence="12" type="ORF">C1H46_004245</name>
</gene>
<feature type="domain" description="C2H2-type" evidence="11">
    <location>
        <begin position="143"/>
        <end position="170"/>
    </location>
</feature>
<name>A0A540NGI0_MALBA</name>
<dbReference type="InterPro" id="IPR036236">
    <property type="entry name" value="Znf_C2H2_sf"/>
</dbReference>
<evidence type="ECO:0000259" key="11">
    <source>
        <dbReference type="PROSITE" id="PS50157"/>
    </source>
</evidence>
<dbReference type="PANTHER" id="PTHR26374">
    <property type="entry name" value="ZINC FINGER PROTEIN ZAT5"/>
    <property type="match status" value="1"/>
</dbReference>
<keyword evidence="3" id="KW-0677">Repeat</keyword>
<evidence type="ECO:0000256" key="3">
    <source>
        <dbReference type="ARBA" id="ARBA00022737"/>
    </source>
</evidence>
<dbReference type="Proteomes" id="UP000315295">
    <property type="component" value="Unassembled WGS sequence"/>
</dbReference>
<dbReference type="InterPro" id="IPR013087">
    <property type="entry name" value="Znf_C2H2_type"/>
</dbReference>
<dbReference type="Pfam" id="PF13912">
    <property type="entry name" value="zf-C2H2_6"/>
    <property type="match status" value="2"/>
</dbReference>
<sequence length="331" mass="35776">MMIMMEAADHQDQDEAALGSKDQAQMMIIKGKRTKRQRLASPLSAIATTASSSSSAGHDHDHLQHQGLVGPRPRDSTDVVGPTASPATSADQFTEISTEEKEDMANCLILLAQGNSIPKPQNRNLVTNNKAASAAASAGLYLYQCKTCDRCFPSFQALGGHRASHKKPGKQININSTTQENKKALLFVEEAEEFDRFNNTSTILSLQISNTAFRALSSATSPCYNNNNKANKVHECSVCGAEFTSGQALGGHMRRHRTFINTAATTTAVAAMSSPPQSQSGSKRPRNVLQLDLNLPAPEEECLHETSKFPFGPKMEQVIVFSASPLVGCHY</sequence>
<feature type="domain" description="C2H2-type" evidence="11">
    <location>
        <begin position="234"/>
        <end position="256"/>
    </location>
</feature>
<evidence type="ECO:0000256" key="4">
    <source>
        <dbReference type="ARBA" id="ARBA00022771"/>
    </source>
</evidence>
<evidence type="ECO:0000256" key="10">
    <source>
        <dbReference type="SAM" id="MobiDB-lite"/>
    </source>
</evidence>
<dbReference type="PROSITE" id="PS00028">
    <property type="entry name" value="ZINC_FINGER_C2H2_1"/>
    <property type="match status" value="2"/>
</dbReference>
<dbReference type="GO" id="GO:0005634">
    <property type="term" value="C:nucleus"/>
    <property type="evidence" value="ECO:0007669"/>
    <property type="project" value="UniProtKB-SubCell"/>
</dbReference>
<evidence type="ECO:0000256" key="1">
    <source>
        <dbReference type="ARBA" id="ARBA00004123"/>
    </source>
</evidence>
<keyword evidence="5" id="KW-0862">Zinc</keyword>
<dbReference type="SUPFAM" id="SSF57667">
    <property type="entry name" value="beta-beta-alpha zinc fingers"/>
    <property type="match status" value="1"/>
</dbReference>
<dbReference type="PROSITE" id="PS50157">
    <property type="entry name" value="ZINC_FINGER_C2H2_2"/>
    <property type="match status" value="2"/>
</dbReference>
<dbReference type="GO" id="GO:0008270">
    <property type="term" value="F:zinc ion binding"/>
    <property type="evidence" value="ECO:0007669"/>
    <property type="project" value="UniProtKB-KW"/>
</dbReference>
<comment type="caution">
    <text evidence="12">The sequence shown here is derived from an EMBL/GenBank/DDBJ whole genome shotgun (WGS) entry which is preliminary data.</text>
</comment>
<keyword evidence="13" id="KW-1185">Reference proteome</keyword>
<dbReference type="STRING" id="106549.A0A540NGI0"/>
<evidence type="ECO:0000256" key="9">
    <source>
        <dbReference type="PROSITE-ProRule" id="PRU00042"/>
    </source>
</evidence>
<dbReference type="Gene3D" id="3.30.160.60">
    <property type="entry name" value="Classic Zinc Finger"/>
    <property type="match status" value="1"/>
</dbReference>
<evidence type="ECO:0000256" key="6">
    <source>
        <dbReference type="ARBA" id="ARBA00023015"/>
    </source>
</evidence>
<keyword evidence="8" id="KW-0539">Nucleus</keyword>
<accession>A0A540NGI0</accession>
<dbReference type="AlphaFoldDB" id="A0A540NGI0"/>
<feature type="compositionally biased region" description="Low complexity" evidence="10">
    <location>
        <begin position="45"/>
        <end position="56"/>
    </location>
</feature>
<feature type="region of interest" description="Disordered" evidence="10">
    <location>
        <begin position="1"/>
        <end position="20"/>
    </location>
</feature>
<evidence type="ECO:0000256" key="7">
    <source>
        <dbReference type="ARBA" id="ARBA00023163"/>
    </source>
</evidence>
<dbReference type="SMART" id="SM00355">
    <property type="entry name" value="ZnF_C2H2"/>
    <property type="match status" value="2"/>
</dbReference>
<evidence type="ECO:0000256" key="8">
    <source>
        <dbReference type="ARBA" id="ARBA00023242"/>
    </source>
</evidence>
<protein>
    <recommendedName>
        <fullName evidence="11">C2H2-type domain-containing protein</fullName>
    </recommendedName>
</protein>
<organism evidence="12 13">
    <name type="scientific">Malus baccata</name>
    <name type="common">Siberian crab apple</name>
    <name type="synonym">Pyrus baccata</name>
    <dbReference type="NCBI Taxonomy" id="106549"/>
    <lineage>
        <taxon>Eukaryota</taxon>
        <taxon>Viridiplantae</taxon>
        <taxon>Streptophyta</taxon>
        <taxon>Embryophyta</taxon>
        <taxon>Tracheophyta</taxon>
        <taxon>Spermatophyta</taxon>
        <taxon>Magnoliopsida</taxon>
        <taxon>eudicotyledons</taxon>
        <taxon>Gunneridae</taxon>
        <taxon>Pentapetalae</taxon>
        <taxon>rosids</taxon>
        <taxon>fabids</taxon>
        <taxon>Rosales</taxon>
        <taxon>Rosaceae</taxon>
        <taxon>Amygdaloideae</taxon>
        <taxon>Maleae</taxon>
        <taxon>Malus</taxon>
    </lineage>
</organism>
<dbReference type="PANTHER" id="PTHR26374:SF456">
    <property type="entry name" value="ZINC FINGER PROTEIN ZAT5-LIKE"/>
    <property type="match status" value="1"/>
</dbReference>
<keyword evidence="4 9" id="KW-0863">Zinc-finger</keyword>
<reference evidence="12 13" key="1">
    <citation type="journal article" date="2019" name="G3 (Bethesda)">
        <title>Sequencing of a Wild Apple (Malus baccata) Genome Unravels the Differences Between Cultivated and Wild Apple Species Regarding Disease Resistance and Cold Tolerance.</title>
        <authorList>
            <person name="Chen X."/>
        </authorList>
    </citation>
    <scope>NUCLEOTIDE SEQUENCE [LARGE SCALE GENOMIC DNA]</scope>
    <source>
        <strain evidence="13">cv. Shandingzi</strain>
        <tissue evidence="12">Leaves</tissue>
    </source>
</reference>
<feature type="region of interest" description="Disordered" evidence="10">
    <location>
        <begin position="45"/>
        <end position="92"/>
    </location>
</feature>
<comment type="subcellular location">
    <subcellularLocation>
        <location evidence="1">Nucleus</location>
    </subcellularLocation>
</comment>
<dbReference type="EMBL" id="VIEB01000047">
    <property type="protein sequence ID" value="TQE10142.1"/>
    <property type="molecule type" value="Genomic_DNA"/>
</dbReference>
<keyword evidence="6" id="KW-0805">Transcription regulation</keyword>
<proteinExistence type="predicted"/>
<evidence type="ECO:0000313" key="13">
    <source>
        <dbReference type="Proteomes" id="UP000315295"/>
    </source>
</evidence>